<proteinExistence type="predicted"/>
<dbReference type="AlphaFoldDB" id="C5KD03"/>
<accession>C5KD03</accession>
<dbReference type="EMBL" id="GG671995">
    <property type="protein sequence ID" value="EER17752.1"/>
    <property type="molecule type" value="Genomic_DNA"/>
</dbReference>
<evidence type="ECO:0000256" key="1">
    <source>
        <dbReference type="SAM" id="Coils"/>
    </source>
</evidence>
<sequence>MDTAPIDDDGEAADGLVSYSPQLGEGRRFGGPRVAPLVRAMNEVLAVDPTRGEDLWTALLAALESEDEVIAGQGDGASLWKASEACTFSSEAVVLLWLLLSQCEGFYRGVFPYTRQPRGPPDGLEQANASPSPARLFLPVVGLINRIVKALAEAGEEEEGHDQSRIPRKVADALLEGSPSEGYRTLLPALVGLLVIITEDRGSVVALRKCEFSKIHARRLSEEGMISLAPFEGGSLLDVLVVASLRFMPYMPDASMALAASICNVCPYLYSIPAFTAEKLEEALRKSIKAATNGRPRGEEIAGLLSEGVAALLLWNYRECTPLVLAMLSHSEAYDASLGLSGRVLLEGPLGVIRTVVEVSEEAVGEGLEEDDISHDDILDVVPETLVGLLPIPQAIVLRQQLSRVKSDEVITFLALCLGEDEEEPLRDIVLWLQHSPELETTARGYNISYGTDVAALMEHVAVEGAKADLDRLNEEVKGLSKRLTWEEERLLAVREEKGRAVALEDYQRAGELKGEEERLLLSIGHLKSLGLPDHT</sequence>
<dbReference type="OrthoDB" id="438476at2759"/>
<keyword evidence="1" id="KW-0175">Coiled coil</keyword>
<evidence type="ECO:0000313" key="2">
    <source>
        <dbReference type="EMBL" id="EER17752.1"/>
    </source>
</evidence>
<feature type="coiled-coil region" evidence="1">
    <location>
        <begin position="463"/>
        <end position="490"/>
    </location>
</feature>
<evidence type="ECO:0000313" key="3">
    <source>
        <dbReference type="Proteomes" id="UP000007800"/>
    </source>
</evidence>
<reference evidence="2 3" key="1">
    <citation type="submission" date="2008-07" db="EMBL/GenBank/DDBJ databases">
        <authorList>
            <person name="El-Sayed N."/>
            <person name="Caler E."/>
            <person name="Inman J."/>
            <person name="Amedeo P."/>
            <person name="Hass B."/>
            <person name="Wortman J."/>
        </authorList>
    </citation>
    <scope>NUCLEOTIDE SEQUENCE [LARGE SCALE GENOMIC DNA]</scope>
    <source>
        <strain evidence="3">ATCC 50983 / TXsc</strain>
    </source>
</reference>
<gene>
    <name evidence="2" type="ORF">Pmar_PMAR023679</name>
</gene>
<dbReference type="RefSeq" id="XP_002785956.1">
    <property type="nucleotide sequence ID" value="XM_002785910.1"/>
</dbReference>
<name>C5KD03_PERM5</name>
<dbReference type="Proteomes" id="UP000007800">
    <property type="component" value="Unassembled WGS sequence"/>
</dbReference>
<keyword evidence="3" id="KW-1185">Reference proteome</keyword>
<dbReference type="GeneID" id="9087285"/>
<dbReference type="InParanoid" id="C5KD03"/>
<dbReference type="OMA" id="WKASEAY"/>
<organism evidence="3">
    <name type="scientific">Perkinsus marinus (strain ATCC 50983 / TXsc)</name>
    <dbReference type="NCBI Taxonomy" id="423536"/>
    <lineage>
        <taxon>Eukaryota</taxon>
        <taxon>Sar</taxon>
        <taxon>Alveolata</taxon>
        <taxon>Perkinsozoa</taxon>
        <taxon>Perkinsea</taxon>
        <taxon>Perkinsida</taxon>
        <taxon>Perkinsidae</taxon>
        <taxon>Perkinsus</taxon>
    </lineage>
</organism>
<protein>
    <submittedName>
        <fullName evidence="2">Uncharacterized protein</fullName>
    </submittedName>
</protein>